<accession>A0A0A9H4B7</accession>
<organism evidence="1">
    <name type="scientific">Arundo donax</name>
    <name type="common">Giant reed</name>
    <name type="synonym">Donax arundinaceus</name>
    <dbReference type="NCBI Taxonomy" id="35708"/>
    <lineage>
        <taxon>Eukaryota</taxon>
        <taxon>Viridiplantae</taxon>
        <taxon>Streptophyta</taxon>
        <taxon>Embryophyta</taxon>
        <taxon>Tracheophyta</taxon>
        <taxon>Spermatophyta</taxon>
        <taxon>Magnoliopsida</taxon>
        <taxon>Liliopsida</taxon>
        <taxon>Poales</taxon>
        <taxon>Poaceae</taxon>
        <taxon>PACMAD clade</taxon>
        <taxon>Arundinoideae</taxon>
        <taxon>Arundineae</taxon>
        <taxon>Arundo</taxon>
    </lineage>
</organism>
<evidence type="ECO:0000313" key="1">
    <source>
        <dbReference type="EMBL" id="JAE30614.1"/>
    </source>
</evidence>
<dbReference type="AlphaFoldDB" id="A0A0A9H4B7"/>
<reference evidence="1" key="1">
    <citation type="submission" date="2014-09" db="EMBL/GenBank/DDBJ databases">
        <authorList>
            <person name="Magalhaes I.L.F."/>
            <person name="Oliveira U."/>
            <person name="Santos F.R."/>
            <person name="Vidigal T.H.D.A."/>
            <person name="Brescovit A.D."/>
            <person name="Santos A.J."/>
        </authorList>
    </citation>
    <scope>NUCLEOTIDE SEQUENCE</scope>
    <source>
        <tissue evidence="1">Shoot tissue taken approximately 20 cm above the soil surface</tissue>
    </source>
</reference>
<protein>
    <submittedName>
        <fullName evidence="1">Uncharacterized protein</fullName>
    </submittedName>
</protein>
<reference evidence="1" key="2">
    <citation type="journal article" date="2015" name="Data Brief">
        <title>Shoot transcriptome of the giant reed, Arundo donax.</title>
        <authorList>
            <person name="Barrero R.A."/>
            <person name="Guerrero F.D."/>
            <person name="Moolhuijzen P."/>
            <person name="Goolsby J.A."/>
            <person name="Tidwell J."/>
            <person name="Bellgard S.E."/>
            <person name="Bellgard M.I."/>
        </authorList>
    </citation>
    <scope>NUCLEOTIDE SEQUENCE</scope>
    <source>
        <tissue evidence="1">Shoot tissue taken approximately 20 cm above the soil surface</tissue>
    </source>
</reference>
<name>A0A0A9H4B7_ARUDO</name>
<sequence>MYPARHHLAIVVCICRLNHTPVDKLIKIALCNILRICPVSFTYKTFSYPFPSQIILVDGVVFWINTQI</sequence>
<dbReference type="EMBL" id="GBRH01167282">
    <property type="protein sequence ID" value="JAE30614.1"/>
    <property type="molecule type" value="Transcribed_RNA"/>
</dbReference>
<proteinExistence type="predicted"/>